<feature type="compositionally biased region" description="Basic and acidic residues" evidence="1">
    <location>
        <begin position="1"/>
        <end position="10"/>
    </location>
</feature>
<feature type="transmembrane region" description="Helical" evidence="2">
    <location>
        <begin position="126"/>
        <end position="151"/>
    </location>
</feature>
<feature type="transmembrane region" description="Helical" evidence="2">
    <location>
        <begin position="94"/>
        <end position="114"/>
    </location>
</feature>
<proteinExistence type="predicted"/>
<dbReference type="EMBL" id="CAJVPY010011404">
    <property type="protein sequence ID" value="CAG8726720.1"/>
    <property type="molecule type" value="Genomic_DNA"/>
</dbReference>
<organism evidence="3 4">
    <name type="scientific">Dentiscutata erythropus</name>
    <dbReference type="NCBI Taxonomy" id="1348616"/>
    <lineage>
        <taxon>Eukaryota</taxon>
        <taxon>Fungi</taxon>
        <taxon>Fungi incertae sedis</taxon>
        <taxon>Mucoromycota</taxon>
        <taxon>Glomeromycotina</taxon>
        <taxon>Glomeromycetes</taxon>
        <taxon>Diversisporales</taxon>
        <taxon>Gigasporaceae</taxon>
        <taxon>Dentiscutata</taxon>
    </lineage>
</organism>
<keyword evidence="4" id="KW-1185">Reference proteome</keyword>
<evidence type="ECO:0000256" key="1">
    <source>
        <dbReference type="SAM" id="MobiDB-lite"/>
    </source>
</evidence>
<keyword evidence="2" id="KW-1133">Transmembrane helix</keyword>
<keyword evidence="2" id="KW-0472">Membrane</keyword>
<protein>
    <submittedName>
        <fullName evidence="3">10260_t:CDS:1</fullName>
    </submittedName>
</protein>
<feature type="compositionally biased region" description="Basic and acidic residues" evidence="1">
    <location>
        <begin position="20"/>
        <end position="61"/>
    </location>
</feature>
<keyword evidence="2" id="KW-0812">Transmembrane</keyword>
<accession>A0A9N9IAC5</accession>
<evidence type="ECO:0000313" key="3">
    <source>
        <dbReference type="EMBL" id="CAG8726720.1"/>
    </source>
</evidence>
<sequence length="392" mass="45506">MSHSKNEKDQVCIQSEETEDKPKAEEGKKDQPKAEEGKKDQPKAEEGKKDQPKAEEEKKDEENILLRENEFLRNKICEDFKKWKKLNYNATKQSIISTVTCIFFCAIGVFLYITENNQLGIKIKNIVSTSVIGTGGTLTLFGSLASLKALFKEISDHKKDFDSLVNYFRRSPDDDKIEISSFAKGVDLEVHAKQQKLISRFLIKINRHMQYMLLCPLSTYFLSIAISNLICIQLLIPRMLEVEETMVSEGEDAVMKTINESASKNDQKKNDLADFVGSVINSVNDYVNNSSNVELQTENSVIHKKLKKVWKKMNDEKNNIIEDLRTINEKNNKEMKIIDRFYEFYYNTHKVKLFYADKANILDFFQCLFREIRNKWNQDKVKDGKFMKPDLI</sequence>
<comment type="caution">
    <text evidence="3">The sequence shown here is derived from an EMBL/GenBank/DDBJ whole genome shotgun (WGS) entry which is preliminary data.</text>
</comment>
<name>A0A9N9IAC5_9GLOM</name>
<dbReference type="OrthoDB" id="10682995at2759"/>
<evidence type="ECO:0000313" key="4">
    <source>
        <dbReference type="Proteomes" id="UP000789405"/>
    </source>
</evidence>
<feature type="transmembrane region" description="Helical" evidence="2">
    <location>
        <begin position="211"/>
        <end position="236"/>
    </location>
</feature>
<dbReference type="Proteomes" id="UP000789405">
    <property type="component" value="Unassembled WGS sequence"/>
</dbReference>
<dbReference type="AlphaFoldDB" id="A0A9N9IAC5"/>
<gene>
    <name evidence="3" type="ORF">DERYTH_LOCUS14774</name>
</gene>
<evidence type="ECO:0000256" key="2">
    <source>
        <dbReference type="SAM" id="Phobius"/>
    </source>
</evidence>
<reference evidence="3" key="1">
    <citation type="submission" date="2021-06" db="EMBL/GenBank/DDBJ databases">
        <authorList>
            <person name="Kallberg Y."/>
            <person name="Tangrot J."/>
            <person name="Rosling A."/>
        </authorList>
    </citation>
    <scope>NUCLEOTIDE SEQUENCE</scope>
    <source>
        <strain evidence="3">MA453B</strain>
    </source>
</reference>
<feature type="region of interest" description="Disordered" evidence="1">
    <location>
        <begin position="1"/>
        <end position="61"/>
    </location>
</feature>